<evidence type="ECO:0000313" key="2">
    <source>
        <dbReference type="Proteomes" id="UP000774617"/>
    </source>
</evidence>
<organism evidence="1 2">
    <name type="scientific">Macrophomina phaseolina</name>
    <dbReference type="NCBI Taxonomy" id="35725"/>
    <lineage>
        <taxon>Eukaryota</taxon>
        <taxon>Fungi</taxon>
        <taxon>Dikarya</taxon>
        <taxon>Ascomycota</taxon>
        <taxon>Pezizomycotina</taxon>
        <taxon>Dothideomycetes</taxon>
        <taxon>Dothideomycetes incertae sedis</taxon>
        <taxon>Botryosphaeriales</taxon>
        <taxon>Botryosphaeriaceae</taxon>
        <taxon>Macrophomina</taxon>
    </lineage>
</organism>
<protein>
    <recommendedName>
        <fullName evidence="3">Secreted protein</fullName>
    </recommendedName>
</protein>
<keyword evidence="2" id="KW-1185">Reference proteome</keyword>
<dbReference type="EMBL" id="JAGTJR010000007">
    <property type="protein sequence ID" value="KAH7057338.1"/>
    <property type="molecule type" value="Genomic_DNA"/>
</dbReference>
<sequence>MWPLPTAASPRKLLRCSSSVRWLFTKASWWTFLWRGGFAQGDGFMQTESNLRMPSASRCWLKLPHSKRGAQ</sequence>
<comment type="caution">
    <text evidence="1">The sequence shown here is derived from an EMBL/GenBank/DDBJ whole genome shotgun (WGS) entry which is preliminary data.</text>
</comment>
<dbReference type="Proteomes" id="UP000774617">
    <property type="component" value="Unassembled WGS sequence"/>
</dbReference>
<accession>A0ABQ8GJ69</accession>
<gene>
    <name evidence="1" type="ORF">B0J12DRAFT_654220</name>
</gene>
<evidence type="ECO:0000313" key="1">
    <source>
        <dbReference type="EMBL" id="KAH7057338.1"/>
    </source>
</evidence>
<reference evidence="1 2" key="1">
    <citation type="journal article" date="2021" name="Nat. Commun.">
        <title>Genetic determinants of endophytism in the Arabidopsis root mycobiome.</title>
        <authorList>
            <person name="Mesny F."/>
            <person name="Miyauchi S."/>
            <person name="Thiergart T."/>
            <person name="Pickel B."/>
            <person name="Atanasova L."/>
            <person name="Karlsson M."/>
            <person name="Huettel B."/>
            <person name="Barry K.W."/>
            <person name="Haridas S."/>
            <person name="Chen C."/>
            <person name="Bauer D."/>
            <person name="Andreopoulos W."/>
            <person name="Pangilinan J."/>
            <person name="LaButti K."/>
            <person name="Riley R."/>
            <person name="Lipzen A."/>
            <person name="Clum A."/>
            <person name="Drula E."/>
            <person name="Henrissat B."/>
            <person name="Kohler A."/>
            <person name="Grigoriev I.V."/>
            <person name="Martin F.M."/>
            <person name="Hacquard S."/>
        </authorList>
    </citation>
    <scope>NUCLEOTIDE SEQUENCE [LARGE SCALE GENOMIC DNA]</scope>
    <source>
        <strain evidence="1 2">MPI-SDFR-AT-0080</strain>
    </source>
</reference>
<proteinExistence type="predicted"/>
<evidence type="ECO:0008006" key="3">
    <source>
        <dbReference type="Google" id="ProtNLM"/>
    </source>
</evidence>
<name>A0ABQ8GJ69_9PEZI</name>